<name>A0ABS4QX81_9HYPH</name>
<protein>
    <submittedName>
        <fullName evidence="1">Uncharacterized protein</fullName>
    </submittedName>
</protein>
<keyword evidence="2" id="KW-1185">Reference proteome</keyword>
<organism evidence="1 2">
    <name type="scientific">Sinorhizobium kostiense</name>
    <dbReference type="NCBI Taxonomy" id="76747"/>
    <lineage>
        <taxon>Bacteria</taxon>
        <taxon>Pseudomonadati</taxon>
        <taxon>Pseudomonadota</taxon>
        <taxon>Alphaproteobacteria</taxon>
        <taxon>Hyphomicrobiales</taxon>
        <taxon>Rhizobiaceae</taxon>
        <taxon>Sinorhizobium/Ensifer group</taxon>
        <taxon>Sinorhizobium</taxon>
    </lineage>
</organism>
<dbReference type="EMBL" id="JAGILA010000002">
    <property type="protein sequence ID" value="MBP2235257.1"/>
    <property type="molecule type" value="Genomic_DNA"/>
</dbReference>
<proteinExistence type="predicted"/>
<evidence type="ECO:0000313" key="2">
    <source>
        <dbReference type="Proteomes" id="UP000730739"/>
    </source>
</evidence>
<evidence type="ECO:0000313" key="1">
    <source>
        <dbReference type="EMBL" id="MBP2235257.1"/>
    </source>
</evidence>
<sequence>MALPWPAYGNDRASTDQTAAYLFQGSILLRAQGFDDNTHMCIDPTRATIAAKRLGPGVALFTLTTAPAADTSSAHTRTFRCSPVRQALRDRRQNPNPQIHR</sequence>
<gene>
    <name evidence="1" type="ORF">J2Z31_001749</name>
</gene>
<comment type="caution">
    <text evidence="1">The sequence shown here is derived from an EMBL/GenBank/DDBJ whole genome shotgun (WGS) entry which is preliminary data.</text>
</comment>
<dbReference type="Proteomes" id="UP000730739">
    <property type="component" value="Unassembled WGS sequence"/>
</dbReference>
<reference evidence="1 2" key="1">
    <citation type="submission" date="2021-03" db="EMBL/GenBank/DDBJ databases">
        <title>Genomic Encyclopedia of Type Strains, Phase IV (KMG-IV): sequencing the most valuable type-strain genomes for metagenomic binning, comparative biology and taxonomic classification.</title>
        <authorList>
            <person name="Goeker M."/>
        </authorList>
    </citation>
    <scope>NUCLEOTIDE SEQUENCE [LARGE SCALE GENOMIC DNA]</scope>
    <source>
        <strain evidence="1 2">DSM 13372</strain>
    </source>
</reference>
<accession>A0ABS4QX81</accession>